<dbReference type="PROSITE" id="PS50235">
    <property type="entry name" value="USP_3"/>
    <property type="match status" value="1"/>
</dbReference>
<dbReference type="PANTHER" id="PTHR21646">
    <property type="entry name" value="UBIQUITIN CARBOXYL-TERMINAL HYDROLASE"/>
    <property type="match status" value="1"/>
</dbReference>
<dbReference type="EMBL" id="CAJOBB010004174">
    <property type="protein sequence ID" value="CAF4077849.1"/>
    <property type="molecule type" value="Genomic_DNA"/>
</dbReference>
<dbReference type="EC" id="3.4.19.12" evidence="2"/>
<gene>
    <name evidence="4" type="ORF">IZO911_LOCUS3289</name>
    <name evidence="5" type="ORF">KXQ929_LOCUS33159</name>
</gene>
<name>A0A813NLN9_9BILA</name>
<dbReference type="InterPro" id="IPR038765">
    <property type="entry name" value="Papain-like_cys_pep_sf"/>
</dbReference>
<dbReference type="SUPFAM" id="SSF54001">
    <property type="entry name" value="Cysteine proteinases"/>
    <property type="match status" value="1"/>
</dbReference>
<dbReference type="Gene3D" id="3.90.70.10">
    <property type="entry name" value="Cysteine proteinases"/>
    <property type="match status" value="1"/>
</dbReference>
<organism evidence="4 6">
    <name type="scientific">Adineta steineri</name>
    <dbReference type="NCBI Taxonomy" id="433720"/>
    <lineage>
        <taxon>Eukaryota</taxon>
        <taxon>Metazoa</taxon>
        <taxon>Spiralia</taxon>
        <taxon>Gnathifera</taxon>
        <taxon>Rotifera</taxon>
        <taxon>Eurotatoria</taxon>
        <taxon>Bdelloidea</taxon>
        <taxon>Adinetida</taxon>
        <taxon>Adinetidae</taxon>
        <taxon>Adineta</taxon>
    </lineage>
</organism>
<sequence length="427" mass="48646">MKLYIVISPSLSLYQWDDFDQYYLRLLIQSLSNDISEQSEGSASIDIDCIQASDTSSNSFEAQCTDSILLIFIRYLQLVAIIPWSSPVSISYPLAETLKRNKTDILSPITSENKKKRKKHQQQSNKPGLCGLTNIGNTCYMNSAIQCLSNIPKFTEWAQIQESSSDQITVTQAYTTLIKSMWSSENSCVTPHNIKQRVSRHNSIFGDYAQKDSHEFMNSLLNALHSEFEQNNSLKEQSSIVTDLFRIRTESAVTCLECSTRDANEETTYCLPLSLGNESEVSLNTLVNDFLKEELLDGQYYCSNCRELRSATQKTNICHPLPPVIIVQLKRFTFDETNEKLNALVKYPLENWKVLNDDNSLYNLAAVSMHVGNLRQGHYTTYACSNDTKQWYHFNDSCFGLISNKNCLVNRNAYVLVYLKNEKDACL</sequence>
<evidence type="ECO:0000256" key="1">
    <source>
        <dbReference type="ARBA" id="ARBA00000707"/>
    </source>
</evidence>
<proteinExistence type="inferred from homology"/>
<dbReference type="InterPro" id="IPR018200">
    <property type="entry name" value="USP_CS"/>
</dbReference>
<reference evidence="4" key="1">
    <citation type="submission" date="2021-02" db="EMBL/GenBank/DDBJ databases">
        <authorList>
            <person name="Nowell W R."/>
        </authorList>
    </citation>
    <scope>NUCLEOTIDE SEQUENCE</scope>
</reference>
<comment type="similarity">
    <text evidence="2">Belongs to the peptidase C19 family.</text>
</comment>
<dbReference type="InterPro" id="IPR050185">
    <property type="entry name" value="Ub_carboxyl-term_hydrolase"/>
</dbReference>
<dbReference type="InterPro" id="IPR001394">
    <property type="entry name" value="Peptidase_C19_UCH"/>
</dbReference>
<keyword evidence="2" id="KW-0378">Hydrolase</keyword>
<accession>A0A813NLN9</accession>
<dbReference type="AlphaFoldDB" id="A0A813NLN9"/>
<dbReference type="GO" id="GO:0016579">
    <property type="term" value="P:protein deubiquitination"/>
    <property type="evidence" value="ECO:0007669"/>
    <property type="project" value="InterPro"/>
</dbReference>
<dbReference type="Proteomes" id="UP000663860">
    <property type="component" value="Unassembled WGS sequence"/>
</dbReference>
<keyword evidence="2" id="KW-0833">Ubl conjugation pathway</keyword>
<dbReference type="InterPro" id="IPR028889">
    <property type="entry name" value="USP"/>
</dbReference>
<dbReference type="GO" id="GO:0006508">
    <property type="term" value="P:proteolysis"/>
    <property type="evidence" value="ECO:0007669"/>
    <property type="project" value="UniProtKB-KW"/>
</dbReference>
<evidence type="ECO:0000256" key="2">
    <source>
        <dbReference type="RuleBase" id="RU366025"/>
    </source>
</evidence>
<dbReference type="EMBL" id="CAJNOE010000017">
    <property type="protein sequence ID" value="CAF0737103.1"/>
    <property type="molecule type" value="Genomic_DNA"/>
</dbReference>
<dbReference type="PROSITE" id="PS00972">
    <property type="entry name" value="USP_1"/>
    <property type="match status" value="1"/>
</dbReference>
<protein>
    <recommendedName>
        <fullName evidence="2">Ubiquitin carboxyl-terminal hydrolase</fullName>
        <ecNumber evidence="2">3.4.19.12</ecNumber>
    </recommendedName>
</protein>
<dbReference type="Pfam" id="PF00443">
    <property type="entry name" value="UCH"/>
    <property type="match status" value="1"/>
</dbReference>
<feature type="domain" description="USP" evidence="3">
    <location>
        <begin position="130"/>
        <end position="421"/>
    </location>
</feature>
<comment type="catalytic activity">
    <reaction evidence="1 2">
        <text>Thiol-dependent hydrolysis of ester, thioester, amide, peptide and isopeptide bonds formed by the C-terminal Gly of ubiquitin (a 76-residue protein attached to proteins as an intracellular targeting signal).</text>
        <dbReference type="EC" id="3.4.19.12"/>
    </reaction>
</comment>
<dbReference type="GO" id="GO:0004843">
    <property type="term" value="F:cysteine-type deubiquitinase activity"/>
    <property type="evidence" value="ECO:0007669"/>
    <property type="project" value="UniProtKB-UniRule"/>
</dbReference>
<keyword evidence="2" id="KW-0788">Thiol protease</keyword>
<dbReference type="Proteomes" id="UP000663868">
    <property type="component" value="Unassembled WGS sequence"/>
</dbReference>
<evidence type="ECO:0000259" key="3">
    <source>
        <dbReference type="PROSITE" id="PS50235"/>
    </source>
</evidence>
<comment type="caution">
    <text evidence="4">The sequence shown here is derived from an EMBL/GenBank/DDBJ whole genome shotgun (WGS) entry which is preliminary data.</text>
</comment>
<dbReference type="PROSITE" id="PS00973">
    <property type="entry name" value="USP_2"/>
    <property type="match status" value="1"/>
</dbReference>
<keyword evidence="2" id="KW-0645">Protease</keyword>
<dbReference type="CDD" id="cd02674">
    <property type="entry name" value="Peptidase_C19R"/>
    <property type="match status" value="1"/>
</dbReference>
<dbReference type="PANTHER" id="PTHR21646:SF23">
    <property type="entry name" value="UBIQUITIN CARBOXYL-TERMINAL HYDROLASE USP2"/>
    <property type="match status" value="1"/>
</dbReference>
<evidence type="ECO:0000313" key="5">
    <source>
        <dbReference type="EMBL" id="CAF4077849.1"/>
    </source>
</evidence>
<evidence type="ECO:0000313" key="6">
    <source>
        <dbReference type="Proteomes" id="UP000663860"/>
    </source>
</evidence>
<evidence type="ECO:0000313" key="4">
    <source>
        <dbReference type="EMBL" id="CAF0737103.1"/>
    </source>
</evidence>